<gene>
    <name evidence="4 5 6" type="primary">LOC106805978</name>
</gene>
<proteinExistence type="predicted"/>
<feature type="domain" description="OCIA" evidence="2">
    <location>
        <begin position="40"/>
        <end position="123"/>
    </location>
</feature>
<evidence type="ECO:0000313" key="4">
    <source>
        <dbReference type="RefSeq" id="XP_014663276.1"/>
    </source>
</evidence>
<reference evidence="4 5" key="1">
    <citation type="submission" date="2025-05" db="UniProtKB">
        <authorList>
            <consortium name="RefSeq"/>
        </authorList>
    </citation>
    <scope>IDENTIFICATION</scope>
</reference>
<dbReference type="PANTHER" id="PTHR13336">
    <property type="entry name" value="OVARIAN CARCINOMA IMMUNOREACTIVE ANTIGEN"/>
    <property type="match status" value="1"/>
</dbReference>
<accession>A0ABM1DTK6</accession>
<sequence length="265" mass="30052">MSTSTESYSSTDGRNEAYSLLRSQSQPQQPAQAQKQAGIIFTPDELRVLKECNRESFWKRSLPASMGSMVAVQLAVNMGYIKAHPTFGSFFKVVGAGFLGYMMGKISYQTRCREKLLQLENSPLADALRMGQSGREHYRQLERHKQQTAQVEMGSDKRGTDDYQGSADIESAVNESAGLDDGFRPSIDNDVYSQPLGSRQQEQMGTSYEELRSRNRSEYNKRFEVRQTDSDSNAPSSRPPLQPVYKPSEERLLETKNKYGDRWEK</sequence>
<feature type="compositionally biased region" description="Basic and acidic residues" evidence="1">
    <location>
        <begin position="209"/>
        <end position="229"/>
    </location>
</feature>
<dbReference type="Proteomes" id="UP000695022">
    <property type="component" value="Unplaced"/>
</dbReference>
<dbReference type="Pfam" id="PF07051">
    <property type="entry name" value="OCIA"/>
    <property type="match status" value="1"/>
</dbReference>
<protein>
    <submittedName>
        <fullName evidence="4 5">OCIA domain-containing protein 1-like</fullName>
    </submittedName>
</protein>
<evidence type="ECO:0000313" key="6">
    <source>
        <dbReference type="RefSeq" id="XP_014663278.1"/>
    </source>
</evidence>
<dbReference type="InterPro" id="IPR009764">
    <property type="entry name" value="OCIA_dom"/>
</dbReference>
<feature type="compositionally biased region" description="Polar residues" evidence="1">
    <location>
        <begin position="1"/>
        <end position="12"/>
    </location>
</feature>
<dbReference type="RefSeq" id="XP_014663277.1">
    <property type="nucleotide sequence ID" value="XM_014807791.1"/>
</dbReference>
<evidence type="ECO:0000259" key="2">
    <source>
        <dbReference type="Pfam" id="PF07051"/>
    </source>
</evidence>
<evidence type="ECO:0000313" key="3">
    <source>
        <dbReference type="Proteomes" id="UP000695022"/>
    </source>
</evidence>
<feature type="compositionally biased region" description="Basic and acidic residues" evidence="1">
    <location>
        <begin position="247"/>
        <end position="265"/>
    </location>
</feature>
<feature type="region of interest" description="Disordered" evidence="1">
    <location>
        <begin position="1"/>
        <end position="36"/>
    </location>
</feature>
<dbReference type="PANTHER" id="PTHR13336:SF3">
    <property type="entry name" value="OCIA DOMAIN-CONTAINING PROTEIN 1"/>
    <property type="match status" value="1"/>
</dbReference>
<dbReference type="RefSeq" id="XP_014663278.1">
    <property type="nucleotide sequence ID" value="XM_014807792.1"/>
</dbReference>
<name>A0ABM1DTK6_PRICU</name>
<dbReference type="InterPro" id="IPR040187">
    <property type="entry name" value="OCAD1/2"/>
</dbReference>
<evidence type="ECO:0000313" key="5">
    <source>
        <dbReference type="RefSeq" id="XP_014663277.1"/>
    </source>
</evidence>
<keyword evidence="3" id="KW-1185">Reference proteome</keyword>
<dbReference type="RefSeq" id="XP_014663276.1">
    <property type="nucleotide sequence ID" value="XM_014807790.1"/>
</dbReference>
<evidence type="ECO:0000256" key="1">
    <source>
        <dbReference type="SAM" id="MobiDB-lite"/>
    </source>
</evidence>
<feature type="compositionally biased region" description="Low complexity" evidence="1">
    <location>
        <begin position="23"/>
        <end position="36"/>
    </location>
</feature>
<dbReference type="GeneID" id="106805978"/>
<feature type="region of interest" description="Disordered" evidence="1">
    <location>
        <begin position="142"/>
        <end position="265"/>
    </location>
</feature>
<feature type="compositionally biased region" description="Polar residues" evidence="1">
    <location>
        <begin position="191"/>
        <end position="206"/>
    </location>
</feature>
<organism evidence="3 5">
    <name type="scientific">Priapulus caudatus</name>
    <name type="common">Priapulid worm</name>
    <dbReference type="NCBI Taxonomy" id="37621"/>
    <lineage>
        <taxon>Eukaryota</taxon>
        <taxon>Metazoa</taxon>
        <taxon>Ecdysozoa</taxon>
        <taxon>Scalidophora</taxon>
        <taxon>Priapulida</taxon>
        <taxon>Priapulimorpha</taxon>
        <taxon>Priapulimorphida</taxon>
        <taxon>Priapulidae</taxon>
        <taxon>Priapulus</taxon>
    </lineage>
</organism>